<evidence type="ECO:0000256" key="1">
    <source>
        <dbReference type="SAM" id="MobiDB-lite"/>
    </source>
</evidence>
<feature type="region of interest" description="Disordered" evidence="1">
    <location>
        <begin position="1"/>
        <end position="22"/>
    </location>
</feature>
<accession>A0A8E2AML2</accession>
<dbReference type="AlphaFoldDB" id="A0A8E2AML2"/>
<name>A0A8E2AML2_9APHY</name>
<evidence type="ECO:0000313" key="2">
    <source>
        <dbReference type="EMBL" id="OCH87306.1"/>
    </source>
</evidence>
<dbReference type="InterPro" id="IPR019357">
    <property type="entry name" value="SCOC"/>
</dbReference>
<reference evidence="2 3" key="1">
    <citation type="submission" date="2016-07" db="EMBL/GenBank/DDBJ databases">
        <title>Draft genome of the white-rot fungus Obba rivulosa 3A-2.</title>
        <authorList>
            <consortium name="DOE Joint Genome Institute"/>
            <person name="Miettinen O."/>
            <person name="Riley R."/>
            <person name="Acob R."/>
            <person name="Barry K."/>
            <person name="Cullen D."/>
            <person name="De Vries R."/>
            <person name="Hainaut M."/>
            <person name="Hatakka A."/>
            <person name="Henrissat B."/>
            <person name="Hilden K."/>
            <person name="Kuo R."/>
            <person name="Labutti K."/>
            <person name="Lipzen A."/>
            <person name="Makela M.R."/>
            <person name="Sandor L."/>
            <person name="Spatafora J.W."/>
            <person name="Grigoriev I.V."/>
            <person name="Hibbett D.S."/>
        </authorList>
    </citation>
    <scope>NUCLEOTIDE SEQUENCE [LARGE SCALE GENOMIC DNA]</scope>
    <source>
        <strain evidence="2 3">3A-2</strain>
    </source>
</reference>
<dbReference type="Gene3D" id="1.20.5.170">
    <property type="match status" value="1"/>
</dbReference>
<dbReference type="Pfam" id="PF10224">
    <property type="entry name" value="DUF2205"/>
    <property type="match status" value="1"/>
</dbReference>
<proteinExistence type="predicted"/>
<keyword evidence="3" id="KW-1185">Reference proteome</keyword>
<dbReference type="EMBL" id="KV722490">
    <property type="protein sequence ID" value="OCH87306.1"/>
    <property type="molecule type" value="Genomic_DNA"/>
</dbReference>
<dbReference type="Proteomes" id="UP000250043">
    <property type="component" value="Unassembled WGS sequence"/>
</dbReference>
<protein>
    <submittedName>
        <fullName evidence="2">Uncharacterized protein</fullName>
    </submittedName>
</protein>
<sequence>MSWAAVDDADIAGSWGAPASSTGDIVKDAIRKEQVVKEILTAQENLRALLVRVQSVQADVDKLASGNETLQMYIDNLTMQMAKRRQ</sequence>
<organism evidence="2 3">
    <name type="scientific">Obba rivulosa</name>
    <dbReference type="NCBI Taxonomy" id="1052685"/>
    <lineage>
        <taxon>Eukaryota</taxon>
        <taxon>Fungi</taxon>
        <taxon>Dikarya</taxon>
        <taxon>Basidiomycota</taxon>
        <taxon>Agaricomycotina</taxon>
        <taxon>Agaricomycetes</taxon>
        <taxon>Polyporales</taxon>
        <taxon>Gelatoporiaceae</taxon>
        <taxon>Obba</taxon>
    </lineage>
</organism>
<gene>
    <name evidence="2" type="ORF">OBBRIDRAFT_796333</name>
</gene>
<evidence type="ECO:0000313" key="3">
    <source>
        <dbReference type="Proteomes" id="UP000250043"/>
    </source>
</evidence>
<dbReference type="OrthoDB" id="2163284at2759"/>